<organism evidence="1 2">
    <name type="scientific">Nepenthes gracilis</name>
    <name type="common">Slender pitcher plant</name>
    <dbReference type="NCBI Taxonomy" id="150966"/>
    <lineage>
        <taxon>Eukaryota</taxon>
        <taxon>Viridiplantae</taxon>
        <taxon>Streptophyta</taxon>
        <taxon>Embryophyta</taxon>
        <taxon>Tracheophyta</taxon>
        <taxon>Spermatophyta</taxon>
        <taxon>Magnoliopsida</taxon>
        <taxon>eudicotyledons</taxon>
        <taxon>Gunneridae</taxon>
        <taxon>Pentapetalae</taxon>
        <taxon>Caryophyllales</taxon>
        <taxon>Nepenthaceae</taxon>
        <taxon>Nepenthes</taxon>
    </lineage>
</organism>
<dbReference type="PANTHER" id="PTHR34454">
    <property type="entry name" value="TUNICAMYCIN INDUCED PROTEIN"/>
    <property type="match status" value="1"/>
</dbReference>
<name>A0AAD3XGU1_NEPGR</name>
<accession>A0AAD3XGU1</accession>
<protein>
    <submittedName>
        <fullName evidence="1">Uncharacterized protein</fullName>
    </submittedName>
</protein>
<dbReference type="PANTHER" id="PTHR34454:SF3">
    <property type="entry name" value="PEPTIDASE I, PUTATIVE-RELATED"/>
    <property type="match status" value="1"/>
</dbReference>
<dbReference type="InterPro" id="IPR053283">
    <property type="entry name" value="TUNICAMYCIN_INDUCED_1"/>
</dbReference>
<sequence>MILRPVFGLHFPFVQNPTVTTTVNTSYSINSVESDSNDHPRAHPSRFLQDLLKAIAGRQKWDLEKIRVSKLERARFSHSQRYEFGVRIGKNDLLFKFLEKLDAWERFTKEGEFKDSVKEVRSKAVLGLVELKGPFELLVLGDDHVSLQLPLNSSLTCLKQILVGEDITLEIKGAQEVSVFHASLTGLSDRSLPSGKEGHDFWPLCHSVCTPLLPDTRFRISIPYCLQNS</sequence>
<evidence type="ECO:0000313" key="2">
    <source>
        <dbReference type="Proteomes" id="UP001279734"/>
    </source>
</evidence>
<dbReference type="EMBL" id="BSYO01000004">
    <property type="protein sequence ID" value="GMH04064.1"/>
    <property type="molecule type" value="Genomic_DNA"/>
</dbReference>
<keyword evidence="2" id="KW-1185">Reference proteome</keyword>
<gene>
    <name evidence="1" type="ORF">Nepgr_005903</name>
</gene>
<dbReference type="AlphaFoldDB" id="A0AAD3XGU1"/>
<evidence type="ECO:0000313" key="1">
    <source>
        <dbReference type="EMBL" id="GMH04064.1"/>
    </source>
</evidence>
<comment type="caution">
    <text evidence="1">The sequence shown here is derived from an EMBL/GenBank/DDBJ whole genome shotgun (WGS) entry which is preliminary data.</text>
</comment>
<reference evidence="1" key="1">
    <citation type="submission" date="2023-05" db="EMBL/GenBank/DDBJ databases">
        <title>Nepenthes gracilis genome sequencing.</title>
        <authorList>
            <person name="Fukushima K."/>
        </authorList>
    </citation>
    <scope>NUCLEOTIDE SEQUENCE</scope>
    <source>
        <strain evidence="1">SING2019-196</strain>
    </source>
</reference>
<dbReference type="Proteomes" id="UP001279734">
    <property type="component" value="Unassembled WGS sequence"/>
</dbReference>
<proteinExistence type="predicted"/>